<protein>
    <submittedName>
        <fullName evidence="1">Uncharacterized protein</fullName>
    </submittedName>
</protein>
<dbReference type="RefSeq" id="WP_161023836.1">
    <property type="nucleotide sequence ID" value="NZ_WWCJ01000001.1"/>
</dbReference>
<proteinExistence type="predicted"/>
<evidence type="ECO:0000313" key="1">
    <source>
        <dbReference type="EMBL" id="MYN00832.1"/>
    </source>
</evidence>
<accession>A0A6N9HCG5</accession>
<dbReference type="EMBL" id="WWCJ01000001">
    <property type="protein sequence ID" value="MYN00832.1"/>
    <property type="molecule type" value="Genomic_DNA"/>
</dbReference>
<comment type="caution">
    <text evidence="1">The sequence shown here is derived from an EMBL/GenBank/DDBJ whole genome shotgun (WGS) entry which is preliminary data.</text>
</comment>
<organism evidence="1 2">
    <name type="scientific">Pseudoduganella guangdongensis</name>
    <dbReference type="NCBI Taxonomy" id="2692179"/>
    <lineage>
        <taxon>Bacteria</taxon>
        <taxon>Pseudomonadati</taxon>
        <taxon>Pseudomonadota</taxon>
        <taxon>Betaproteobacteria</taxon>
        <taxon>Burkholderiales</taxon>
        <taxon>Oxalobacteraceae</taxon>
        <taxon>Telluria group</taxon>
        <taxon>Pseudoduganella</taxon>
    </lineage>
</organism>
<sequence length="184" mass="21642">MSVSYHFLASERDYQLVTTWFAALEYETTMKERPDGTWLYFRAMATEPLPDSEHINQETTPLVWISKPKKRSDILWTDAEVCFTATPLRSQFPELNKISMQFAKWLKQFDLVFARKDNVAREWNYYLEGGIRNFSEKLYALPDAMAALQNGRYFVHQRANDAVLDTVVKTLRLRGYDFDTNYPV</sequence>
<reference evidence="1 2" key="1">
    <citation type="submission" date="2019-12" db="EMBL/GenBank/DDBJ databases">
        <title>Novel species isolated from a subtropical stream in China.</title>
        <authorList>
            <person name="Lu H."/>
        </authorList>
    </citation>
    <scope>NUCLEOTIDE SEQUENCE [LARGE SCALE GENOMIC DNA]</scope>
    <source>
        <strain evidence="1 2">DS3</strain>
    </source>
</reference>
<name>A0A6N9HCG5_9BURK</name>
<gene>
    <name evidence="1" type="ORF">GTP41_01840</name>
</gene>
<dbReference type="Proteomes" id="UP000448575">
    <property type="component" value="Unassembled WGS sequence"/>
</dbReference>
<evidence type="ECO:0000313" key="2">
    <source>
        <dbReference type="Proteomes" id="UP000448575"/>
    </source>
</evidence>
<dbReference type="AlphaFoldDB" id="A0A6N9HCG5"/>
<keyword evidence="2" id="KW-1185">Reference proteome</keyword>